<dbReference type="AlphaFoldDB" id="A0A3R7SPN4"/>
<dbReference type="EMBL" id="QCYY01002522">
    <property type="protein sequence ID" value="ROT69748.1"/>
    <property type="molecule type" value="Genomic_DNA"/>
</dbReference>
<gene>
    <name evidence="1" type="ORF">C7M84_012027</name>
</gene>
<sequence>MVPASVFRPFMTVIALDGPLAPFNGPRADRAWVPGMVRARVNVNTGITTEEQRKKDGVPGVFICQRSKTGLSEWMIPCAVSLTVEMTVMRMFWKSMQPFQKADNPLLLGGYTRRTFVFRCLSNEHKISLKFTDV</sequence>
<protein>
    <submittedName>
        <fullName evidence="1">Uncharacterized protein</fullName>
    </submittedName>
</protein>
<accession>A0A3R7SPN4</accession>
<organism evidence="1 2">
    <name type="scientific">Penaeus vannamei</name>
    <name type="common">Whiteleg shrimp</name>
    <name type="synonym">Litopenaeus vannamei</name>
    <dbReference type="NCBI Taxonomy" id="6689"/>
    <lineage>
        <taxon>Eukaryota</taxon>
        <taxon>Metazoa</taxon>
        <taxon>Ecdysozoa</taxon>
        <taxon>Arthropoda</taxon>
        <taxon>Crustacea</taxon>
        <taxon>Multicrustacea</taxon>
        <taxon>Malacostraca</taxon>
        <taxon>Eumalacostraca</taxon>
        <taxon>Eucarida</taxon>
        <taxon>Decapoda</taxon>
        <taxon>Dendrobranchiata</taxon>
        <taxon>Penaeoidea</taxon>
        <taxon>Penaeidae</taxon>
        <taxon>Penaeus</taxon>
    </lineage>
</organism>
<dbReference type="Proteomes" id="UP000283509">
    <property type="component" value="Unassembled WGS sequence"/>
</dbReference>
<reference evidence="1 2" key="2">
    <citation type="submission" date="2019-01" db="EMBL/GenBank/DDBJ databases">
        <title>The decoding of complex shrimp genome reveals the adaptation for benthos swimmer, frequently molting mechanism and breeding impact on genome.</title>
        <authorList>
            <person name="Sun Y."/>
            <person name="Gao Y."/>
            <person name="Yu Y."/>
        </authorList>
    </citation>
    <scope>NUCLEOTIDE SEQUENCE [LARGE SCALE GENOMIC DNA]</scope>
    <source>
        <tissue evidence="1">Muscle</tissue>
    </source>
</reference>
<evidence type="ECO:0000313" key="1">
    <source>
        <dbReference type="EMBL" id="ROT69748.1"/>
    </source>
</evidence>
<keyword evidence="2" id="KW-1185">Reference proteome</keyword>
<comment type="caution">
    <text evidence="1">The sequence shown here is derived from an EMBL/GenBank/DDBJ whole genome shotgun (WGS) entry which is preliminary data.</text>
</comment>
<proteinExistence type="predicted"/>
<evidence type="ECO:0000313" key="2">
    <source>
        <dbReference type="Proteomes" id="UP000283509"/>
    </source>
</evidence>
<name>A0A3R7SPN4_PENVA</name>
<reference evidence="1 2" key="1">
    <citation type="submission" date="2018-04" db="EMBL/GenBank/DDBJ databases">
        <authorList>
            <person name="Zhang X."/>
            <person name="Yuan J."/>
            <person name="Li F."/>
            <person name="Xiang J."/>
        </authorList>
    </citation>
    <scope>NUCLEOTIDE SEQUENCE [LARGE SCALE GENOMIC DNA]</scope>
    <source>
        <tissue evidence="1">Muscle</tissue>
    </source>
</reference>